<dbReference type="InterPro" id="IPR047777">
    <property type="entry name" value="LapA-like_RM"/>
</dbReference>
<evidence type="ECO:0008006" key="4">
    <source>
        <dbReference type="Google" id="ProtNLM"/>
    </source>
</evidence>
<dbReference type="RefSeq" id="WP_146204180.1">
    <property type="nucleotide sequence ID" value="NZ_PDNZ01000015.1"/>
</dbReference>
<dbReference type="NCBIfam" id="TIGR03660">
    <property type="entry name" value="T1SS_rpt_143"/>
    <property type="match status" value="1"/>
</dbReference>
<accession>A0A317T673</accession>
<comment type="caution">
    <text evidence="2">The sequence shown here is derived from an EMBL/GenBank/DDBJ whole genome shotgun (WGS) entry which is preliminary data.</text>
</comment>
<keyword evidence="3" id="KW-1185">Reference proteome</keyword>
<reference evidence="3" key="1">
    <citation type="submission" date="2017-10" db="EMBL/GenBank/DDBJ databases">
        <authorList>
            <person name="Gaisin V.A."/>
            <person name="Rysina M.S."/>
            <person name="Grouzdev D.S."/>
        </authorList>
    </citation>
    <scope>NUCLEOTIDE SEQUENCE [LARGE SCALE GENOMIC DNA]</scope>
    <source>
        <strain evidence="3">V1</strain>
    </source>
</reference>
<feature type="compositionally biased region" description="Basic and acidic residues" evidence="1">
    <location>
        <begin position="70"/>
        <end position="84"/>
    </location>
</feature>
<organism evidence="2 3">
    <name type="scientific">Prosthecochloris marina</name>
    <dbReference type="NCBI Taxonomy" id="2017681"/>
    <lineage>
        <taxon>Bacteria</taxon>
        <taxon>Pseudomonadati</taxon>
        <taxon>Chlorobiota</taxon>
        <taxon>Chlorobiia</taxon>
        <taxon>Chlorobiales</taxon>
        <taxon>Chlorobiaceae</taxon>
        <taxon>Prosthecochloris</taxon>
    </lineage>
</organism>
<dbReference type="InterPro" id="IPR019959">
    <property type="entry name" value="T1SS-143_rpt-cont_dom"/>
</dbReference>
<feature type="region of interest" description="Disordered" evidence="1">
    <location>
        <begin position="195"/>
        <end position="232"/>
    </location>
</feature>
<gene>
    <name evidence="2" type="ORF">CR164_12815</name>
</gene>
<dbReference type="NCBIfam" id="NF033682">
    <property type="entry name" value="retention_LapA"/>
    <property type="match status" value="1"/>
</dbReference>
<name>A0A317T673_9CHLB</name>
<evidence type="ECO:0000313" key="2">
    <source>
        <dbReference type="EMBL" id="PWW80941.1"/>
    </source>
</evidence>
<dbReference type="OrthoDB" id="595640at2"/>
<feature type="non-terminal residue" evidence="2">
    <location>
        <position position="375"/>
    </location>
</feature>
<dbReference type="AlphaFoldDB" id="A0A317T673"/>
<evidence type="ECO:0000313" key="3">
    <source>
        <dbReference type="Proteomes" id="UP000246278"/>
    </source>
</evidence>
<dbReference type="EMBL" id="PDNZ01000015">
    <property type="protein sequence ID" value="PWW80941.1"/>
    <property type="molecule type" value="Genomic_DNA"/>
</dbReference>
<feature type="region of interest" description="Disordered" evidence="1">
    <location>
        <begin position="70"/>
        <end position="110"/>
    </location>
</feature>
<evidence type="ECO:0000256" key="1">
    <source>
        <dbReference type="SAM" id="MobiDB-lite"/>
    </source>
</evidence>
<sequence>MDKPIATVLTVTGTVYVRSQRGDIRLLKPGDTVYEGDVVLTKSDGSAELRLIDGEVLFIGESQTVKMTEEFSEQKQEIKDSAEKTDEEAEEKAADAKEGQDSSQIVEEQSDYPHGFIRIERLQEALDAPDYRFVSILGTYESTLNGRAGDPDPFLEGRATHNPRIEFTLAPVDPVEREAVVRLFREFEARERVIDTEPEIGTPENALVDEDDLSPNGNDQSQEPLDGGSLGVVPGGDGVDTFFDGNTPPAGLESAGEEVKYYVSPDGHTLIGYTGDLPPDGVPAQEQRVFEVVINDPASEDGNQSYTFTLLGQLDHPEADGENQLLLTFNFTVEENDGDSASSSFNVTVIDDIPVAEDAVEQGYVEEESLPGGND</sequence>
<protein>
    <recommendedName>
        <fullName evidence="4">Retention module-containing protein</fullName>
    </recommendedName>
</protein>
<proteinExistence type="predicted"/>
<dbReference type="Proteomes" id="UP000246278">
    <property type="component" value="Unassembled WGS sequence"/>
</dbReference>
<feature type="compositionally biased region" description="Basic and acidic residues" evidence="1">
    <location>
        <begin position="91"/>
        <end position="100"/>
    </location>
</feature>